<organism evidence="2">
    <name type="scientific">Oryza barthii</name>
    <dbReference type="NCBI Taxonomy" id="65489"/>
    <lineage>
        <taxon>Eukaryota</taxon>
        <taxon>Viridiplantae</taxon>
        <taxon>Streptophyta</taxon>
        <taxon>Embryophyta</taxon>
        <taxon>Tracheophyta</taxon>
        <taxon>Spermatophyta</taxon>
        <taxon>Magnoliopsida</taxon>
        <taxon>Liliopsida</taxon>
        <taxon>Poales</taxon>
        <taxon>Poaceae</taxon>
        <taxon>BOP clade</taxon>
        <taxon>Oryzoideae</taxon>
        <taxon>Oryzeae</taxon>
        <taxon>Oryzinae</taxon>
        <taxon>Oryza</taxon>
    </lineage>
</organism>
<dbReference type="AlphaFoldDB" id="A0A0D3GP25"/>
<dbReference type="EnsemblPlants" id="OBART07G08520.1">
    <property type="protein sequence ID" value="OBART07G08520.1"/>
    <property type="gene ID" value="OBART07G08520"/>
</dbReference>
<evidence type="ECO:0000259" key="1">
    <source>
        <dbReference type="PROSITE" id="PS50181"/>
    </source>
</evidence>
<dbReference type="InterPro" id="IPR013187">
    <property type="entry name" value="F-box-assoc_dom_typ3"/>
</dbReference>
<evidence type="ECO:0000313" key="3">
    <source>
        <dbReference type="Proteomes" id="UP000026960"/>
    </source>
</evidence>
<dbReference type="Proteomes" id="UP000026960">
    <property type="component" value="Chromosome 7"/>
</dbReference>
<dbReference type="Pfam" id="PF08268">
    <property type="entry name" value="FBA_3"/>
    <property type="match status" value="1"/>
</dbReference>
<dbReference type="SUPFAM" id="SSF81383">
    <property type="entry name" value="F-box domain"/>
    <property type="match status" value="1"/>
</dbReference>
<dbReference type="PROSITE" id="PS50181">
    <property type="entry name" value="FBOX"/>
    <property type="match status" value="1"/>
</dbReference>
<dbReference type="HOGENOM" id="CLU_033501_1_0_1"/>
<dbReference type="Pfam" id="PF12937">
    <property type="entry name" value="F-box-like"/>
    <property type="match status" value="1"/>
</dbReference>
<protein>
    <recommendedName>
        <fullName evidence="1">F-box domain-containing protein</fullName>
    </recommendedName>
</protein>
<dbReference type="PANTHER" id="PTHR31111:SF133">
    <property type="entry name" value="OS07G0196600 PROTEIN"/>
    <property type="match status" value="1"/>
</dbReference>
<dbReference type="eggNOG" id="ENOG502R423">
    <property type="taxonomic scope" value="Eukaryota"/>
</dbReference>
<name>A0A0D3GP25_9ORYZ</name>
<dbReference type="PaxDb" id="65489-OBART07G08520.1"/>
<dbReference type="InterPro" id="IPR017451">
    <property type="entry name" value="F-box-assoc_interact_dom"/>
</dbReference>
<accession>A0A0D3GP25</accession>
<feature type="domain" description="F-box" evidence="1">
    <location>
        <begin position="38"/>
        <end position="83"/>
    </location>
</feature>
<keyword evidence="3" id="KW-1185">Reference proteome</keyword>
<dbReference type="CDD" id="cd22157">
    <property type="entry name" value="F-box_AtFBW1-like"/>
    <property type="match status" value="1"/>
</dbReference>
<dbReference type="PANTHER" id="PTHR31111">
    <property type="entry name" value="BNAA05G37150D PROTEIN-RELATED"/>
    <property type="match status" value="1"/>
</dbReference>
<dbReference type="SUPFAM" id="SSF50965">
    <property type="entry name" value="Galactose oxidase, central domain"/>
    <property type="match status" value="1"/>
</dbReference>
<reference evidence="2" key="2">
    <citation type="submission" date="2015-03" db="UniProtKB">
        <authorList>
            <consortium name="EnsemblPlants"/>
        </authorList>
    </citation>
    <scope>IDENTIFICATION</scope>
</reference>
<proteinExistence type="predicted"/>
<dbReference type="InterPro" id="IPR001810">
    <property type="entry name" value="F-box_dom"/>
</dbReference>
<dbReference type="Gramene" id="OBART07G08520.1">
    <property type="protein sequence ID" value="OBART07G08520.1"/>
    <property type="gene ID" value="OBART07G08520"/>
</dbReference>
<reference evidence="2" key="1">
    <citation type="journal article" date="2009" name="Rice">
        <title>De Novo Next Generation Sequencing of Plant Genomes.</title>
        <authorList>
            <person name="Rounsley S."/>
            <person name="Marri P.R."/>
            <person name="Yu Y."/>
            <person name="He R."/>
            <person name="Sisneros N."/>
            <person name="Goicoechea J.L."/>
            <person name="Lee S.J."/>
            <person name="Angelova A."/>
            <person name="Kudrna D."/>
            <person name="Luo M."/>
            <person name="Affourtit J."/>
            <person name="Desany B."/>
            <person name="Knight J."/>
            <person name="Niazi F."/>
            <person name="Egholm M."/>
            <person name="Wing R.A."/>
        </authorList>
    </citation>
    <scope>NUCLEOTIDE SEQUENCE [LARGE SCALE GENOMIC DNA]</scope>
    <source>
        <strain evidence="2">cv. IRGC 105608</strain>
    </source>
</reference>
<evidence type="ECO:0000313" key="2">
    <source>
        <dbReference type="EnsemblPlants" id="OBART07G08520.1"/>
    </source>
</evidence>
<dbReference type="Gene3D" id="1.20.1280.50">
    <property type="match status" value="1"/>
</dbReference>
<dbReference type="SMART" id="SM00256">
    <property type="entry name" value="FBOX"/>
    <property type="match status" value="1"/>
</dbReference>
<sequence length="483" mass="55075">MALWRNPLLALAECFRSSDMDTGRSSQLTERVRRMPASSNSGILPLEVLFDVLVRLPAKELCRLRIVCQPWQSLTSDPLFMKTHVARHRETFFLASFKDDETHIHIMDFAGNVIKQIGIPAGHKVLCTRLDLVCVATNKNSCHVLNPVTGDVYNLPKSPAEEHTYHVNLRKPFTSFAFGHVASTGEYKVLRMFNRPGFTDLGIPQLCEVITVKGGTGQARWRGKQSREFFVECQKANSGVVVNGVVYFLIDSVYDSMIIGGDGAGIHPDFICSFDLEVEEWREDIQGPISRNFVYDMDFPDEYIAIWDQLSLAELKGYLVLVYHQSYRSSTIDLWYLIDYETRTWIKQYSIQIESFVPVRECKVKPLLVLDDGRIVVWLGSTGLLLIYDPRTSTFAEVEMRRLSEVGLYTGSQSNGTIRDHEQNPLHRFLRGPEYYVDKDWLELYLAGRRWARDDVSVRGDLGIIGNVTSGIKAHDLETYDKP</sequence>
<dbReference type="InterPro" id="IPR011043">
    <property type="entry name" value="Gal_Oxase/kelch_b-propeller"/>
</dbReference>
<dbReference type="STRING" id="65489.A0A0D3GP25"/>
<dbReference type="NCBIfam" id="TIGR01640">
    <property type="entry name" value="F_box_assoc_1"/>
    <property type="match status" value="1"/>
</dbReference>
<dbReference type="InterPro" id="IPR036047">
    <property type="entry name" value="F-box-like_dom_sf"/>
</dbReference>